<evidence type="ECO:0000313" key="6">
    <source>
        <dbReference type="Proteomes" id="UP000565441"/>
    </source>
</evidence>
<feature type="region of interest" description="Disordered" evidence="3">
    <location>
        <begin position="300"/>
        <end position="373"/>
    </location>
</feature>
<comment type="caution">
    <text evidence="5">The sequence shown here is derived from an EMBL/GenBank/DDBJ whole genome shotgun (WGS) entry which is preliminary data.</text>
</comment>
<reference evidence="5 6" key="1">
    <citation type="journal article" date="2020" name="ISME J.">
        <title>Uncovering the hidden diversity of litter-decomposition mechanisms in mushroom-forming fungi.</title>
        <authorList>
            <person name="Floudas D."/>
            <person name="Bentzer J."/>
            <person name="Ahren D."/>
            <person name="Johansson T."/>
            <person name="Persson P."/>
            <person name="Tunlid A."/>
        </authorList>
    </citation>
    <scope>NUCLEOTIDE SEQUENCE [LARGE SCALE GENOMIC DNA]</scope>
    <source>
        <strain evidence="5 6">CBS 661.87</strain>
    </source>
</reference>
<keyword evidence="6" id="KW-1185">Reference proteome</keyword>
<keyword evidence="2" id="KW-0862">Zinc</keyword>
<dbReference type="Gene3D" id="4.10.60.10">
    <property type="entry name" value="Zinc finger, CCHC-type"/>
    <property type="match status" value="1"/>
</dbReference>
<dbReference type="PROSITE" id="PS50158">
    <property type="entry name" value="ZF_CCHC"/>
    <property type="match status" value="1"/>
</dbReference>
<proteinExistence type="predicted"/>
<dbReference type="GO" id="GO:0006397">
    <property type="term" value="P:mRNA processing"/>
    <property type="evidence" value="ECO:0007669"/>
    <property type="project" value="UniProtKB-KW"/>
</dbReference>
<dbReference type="GO" id="GO:0008270">
    <property type="term" value="F:zinc ion binding"/>
    <property type="evidence" value="ECO:0007669"/>
    <property type="project" value="UniProtKB-KW"/>
</dbReference>
<keyword evidence="2" id="KW-0863">Zinc-finger</keyword>
<dbReference type="Proteomes" id="UP000565441">
    <property type="component" value="Unassembled WGS sequence"/>
</dbReference>
<keyword evidence="2" id="KW-0479">Metal-binding</keyword>
<dbReference type="InterPro" id="IPR032567">
    <property type="entry name" value="RTL1-rel"/>
</dbReference>
<dbReference type="GO" id="GO:0003676">
    <property type="term" value="F:nucleic acid binding"/>
    <property type="evidence" value="ECO:0007669"/>
    <property type="project" value="InterPro"/>
</dbReference>
<dbReference type="SMART" id="SM00343">
    <property type="entry name" value="ZnF_C2HC"/>
    <property type="match status" value="1"/>
</dbReference>
<dbReference type="EMBL" id="JAACJP010000055">
    <property type="protein sequence ID" value="KAF5369631.1"/>
    <property type="molecule type" value="Genomic_DNA"/>
</dbReference>
<dbReference type="InterPro" id="IPR036875">
    <property type="entry name" value="Znf_CCHC_sf"/>
</dbReference>
<sequence>MATTSVAPDYNLPAVPPPTNPNIYNPAPTYGIDYAHLPGTLDPAAIPGSIPGPNIVPVPGQIGSVPITQAAPSTDFSGVINMLAQNQSTLQATILDVMAEVARRPVVQAAPPALSNPPPRGNTIKLRNARIFNGKHSEVTPFISEIKRLIEFNASSFPDDHTKVLFVGLNLKDGIPIEWFNHLEHSGSSLLWNFNNFLAAFRKKFADPSLITTADQRLDQLKQTGSVHYYLTSFMEIASHLDMTEQTKISRFMKGLKPNVKDALVMVVNRPTTLEEWEPLVISIDTNLHQREVERRIEEKLSGGKRKKEKDWNYNTSNSATYVPPYAKQSNPSTTNQPNPVSTSDVTPMEIDAVTTEPKPSGPRPKLTPEERKRRFDNKLCLYCGNPGHIADDCKKRAANVKSGKAAPRSN</sequence>
<name>A0A8H5GR13_9AGAR</name>
<evidence type="ECO:0000256" key="1">
    <source>
        <dbReference type="ARBA" id="ARBA00022664"/>
    </source>
</evidence>
<gene>
    <name evidence="5" type="ORF">D9615_010229</name>
</gene>
<dbReference type="PANTHER" id="PTHR15503">
    <property type="entry name" value="LDOC1 RELATED"/>
    <property type="match status" value="1"/>
</dbReference>
<protein>
    <recommendedName>
        <fullName evidence="4">CCHC-type domain-containing protein</fullName>
    </recommendedName>
</protein>
<evidence type="ECO:0000256" key="3">
    <source>
        <dbReference type="SAM" id="MobiDB-lite"/>
    </source>
</evidence>
<evidence type="ECO:0000256" key="2">
    <source>
        <dbReference type="PROSITE-ProRule" id="PRU00047"/>
    </source>
</evidence>
<dbReference type="Pfam" id="PF00098">
    <property type="entry name" value="zf-CCHC"/>
    <property type="match status" value="1"/>
</dbReference>
<evidence type="ECO:0000313" key="5">
    <source>
        <dbReference type="EMBL" id="KAF5369631.1"/>
    </source>
</evidence>
<organism evidence="5 6">
    <name type="scientific">Tricholomella constricta</name>
    <dbReference type="NCBI Taxonomy" id="117010"/>
    <lineage>
        <taxon>Eukaryota</taxon>
        <taxon>Fungi</taxon>
        <taxon>Dikarya</taxon>
        <taxon>Basidiomycota</taxon>
        <taxon>Agaricomycotina</taxon>
        <taxon>Agaricomycetes</taxon>
        <taxon>Agaricomycetidae</taxon>
        <taxon>Agaricales</taxon>
        <taxon>Tricholomatineae</taxon>
        <taxon>Lyophyllaceae</taxon>
        <taxon>Tricholomella</taxon>
    </lineage>
</organism>
<dbReference type="AlphaFoldDB" id="A0A8H5GR13"/>
<feature type="compositionally biased region" description="Polar residues" evidence="3">
    <location>
        <begin position="328"/>
        <end position="346"/>
    </location>
</feature>
<dbReference type="PANTHER" id="PTHR15503:SF22">
    <property type="entry name" value="TRANSPOSON TY3-I GAG POLYPROTEIN"/>
    <property type="match status" value="1"/>
</dbReference>
<feature type="domain" description="CCHC-type" evidence="4">
    <location>
        <begin position="381"/>
        <end position="396"/>
    </location>
</feature>
<evidence type="ECO:0000259" key="4">
    <source>
        <dbReference type="PROSITE" id="PS50158"/>
    </source>
</evidence>
<accession>A0A8H5GR13</accession>
<dbReference type="InterPro" id="IPR001878">
    <property type="entry name" value="Znf_CCHC"/>
</dbReference>
<keyword evidence="1" id="KW-0507">mRNA processing</keyword>
<dbReference type="InterPro" id="IPR005162">
    <property type="entry name" value="Retrotrans_gag_dom"/>
</dbReference>
<dbReference type="OrthoDB" id="3063221at2759"/>
<dbReference type="SUPFAM" id="SSF57756">
    <property type="entry name" value="Retrovirus zinc finger-like domains"/>
    <property type="match status" value="1"/>
</dbReference>
<dbReference type="Pfam" id="PF03732">
    <property type="entry name" value="Retrotrans_gag"/>
    <property type="match status" value="1"/>
</dbReference>